<evidence type="ECO:0000313" key="4">
    <source>
        <dbReference type="EMBL" id="SDJ31119.1"/>
    </source>
</evidence>
<accession>A0A1G8SPD6</accession>
<evidence type="ECO:0000259" key="3">
    <source>
        <dbReference type="Pfam" id="PF12850"/>
    </source>
</evidence>
<organism evidence="4 5">
    <name type="scientific">Proteiniclasticum ruminis</name>
    <dbReference type="NCBI Taxonomy" id="398199"/>
    <lineage>
        <taxon>Bacteria</taxon>
        <taxon>Bacillati</taxon>
        <taxon>Bacillota</taxon>
        <taxon>Clostridia</taxon>
        <taxon>Eubacteriales</taxon>
        <taxon>Clostridiaceae</taxon>
        <taxon>Proteiniclasticum</taxon>
    </lineage>
</organism>
<evidence type="ECO:0000256" key="2">
    <source>
        <dbReference type="RuleBase" id="RU362039"/>
    </source>
</evidence>
<dbReference type="AlphaFoldDB" id="A0A1G8SPD6"/>
<comment type="cofactor">
    <cofactor evidence="2">
        <name>a divalent metal cation</name>
        <dbReference type="ChEBI" id="CHEBI:60240"/>
    </cofactor>
</comment>
<dbReference type="RefSeq" id="WP_051651715.1">
    <property type="nucleotide sequence ID" value="NZ_FNDZ01000013.1"/>
</dbReference>
<dbReference type="PANTHER" id="PTHR11124">
    <property type="entry name" value="VACUOLAR SORTING PROTEIN VPS29"/>
    <property type="match status" value="1"/>
</dbReference>
<sequence length="158" mass="17275">MKIALVSDTHHILSSVEKACRIIEKEKPDLIIHLGDVMDDAEVMEAILEREVRRVPGNCDYSIHEPQELLVKTEHLTLLAVHGHAQGVKSTLGLLARHTKERGAQVAFYGHTHIADESVVDGVTLLNPGSAALPKRGQKPSLAMVTVGTSVSFRLIHL</sequence>
<feature type="domain" description="Calcineurin-like phosphoesterase" evidence="3">
    <location>
        <begin position="1"/>
        <end position="148"/>
    </location>
</feature>
<proteinExistence type="inferred from homology"/>
<evidence type="ECO:0000256" key="1">
    <source>
        <dbReference type="ARBA" id="ARBA00008950"/>
    </source>
</evidence>
<dbReference type="GO" id="GO:0046872">
    <property type="term" value="F:metal ion binding"/>
    <property type="evidence" value="ECO:0007669"/>
    <property type="project" value="UniProtKB-KW"/>
</dbReference>
<keyword evidence="2" id="KW-0479">Metal-binding</keyword>
<comment type="similarity">
    <text evidence="1 2">Belongs to the metallophosphoesterase superfamily. YfcE family.</text>
</comment>
<dbReference type="Gene3D" id="3.60.21.10">
    <property type="match status" value="1"/>
</dbReference>
<dbReference type="InterPro" id="IPR024654">
    <property type="entry name" value="Calcineurin-like_PHP_lpxH"/>
</dbReference>
<dbReference type="InterPro" id="IPR000979">
    <property type="entry name" value="Phosphodiesterase_MJ0936/Vps29"/>
</dbReference>
<dbReference type="NCBIfam" id="TIGR00040">
    <property type="entry name" value="yfcE"/>
    <property type="match status" value="1"/>
</dbReference>
<name>A0A1G8SPD6_9CLOT</name>
<dbReference type="GO" id="GO:0016787">
    <property type="term" value="F:hydrolase activity"/>
    <property type="evidence" value="ECO:0007669"/>
    <property type="project" value="UniProtKB-UniRule"/>
</dbReference>
<dbReference type="EMBL" id="FNDZ01000013">
    <property type="protein sequence ID" value="SDJ31119.1"/>
    <property type="molecule type" value="Genomic_DNA"/>
</dbReference>
<dbReference type="SUPFAM" id="SSF56300">
    <property type="entry name" value="Metallo-dependent phosphatases"/>
    <property type="match status" value="1"/>
</dbReference>
<dbReference type="Proteomes" id="UP000183255">
    <property type="component" value="Unassembled WGS sequence"/>
</dbReference>
<dbReference type="InterPro" id="IPR029052">
    <property type="entry name" value="Metallo-depent_PP-like"/>
</dbReference>
<evidence type="ECO:0000313" key="5">
    <source>
        <dbReference type="Proteomes" id="UP000183255"/>
    </source>
</evidence>
<gene>
    <name evidence="4" type="ORF">SAMN05421804_11326</name>
</gene>
<dbReference type="EC" id="3.1.4.-" evidence="2"/>
<reference evidence="4 5" key="1">
    <citation type="submission" date="2016-10" db="EMBL/GenBank/DDBJ databases">
        <authorList>
            <person name="de Groot N.N."/>
        </authorList>
    </citation>
    <scope>NUCLEOTIDE SEQUENCE [LARGE SCALE GENOMIC DNA]</scope>
    <source>
        <strain evidence="4 5">CGMCC 1.5058</strain>
    </source>
</reference>
<dbReference type="Pfam" id="PF12850">
    <property type="entry name" value="Metallophos_2"/>
    <property type="match status" value="1"/>
</dbReference>
<protein>
    <recommendedName>
        <fullName evidence="2">Phosphoesterase</fullName>
        <ecNumber evidence="2">3.1.4.-</ecNumber>
    </recommendedName>
</protein>